<feature type="compositionally biased region" description="Low complexity" evidence="1">
    <location>
        <begin position="242"/>
        <end position="263"/>
    </location>
</feature>
<dbReference type="Gene3D" id="3.30.1370.110">
    <property type="match status" value="1"/>
</dbReference>
<dbReference type="AlphaFoldDB" id="A0A9N8UZK1"/>
<evidence type="ECO:0000256" key="1">
    <source>
        <dbReference type="SAM" id="MobiDB-lite"/>
    </source>
</evidence>
<feature type="domain" description="Smr" evidence="2">
    <location>
        <begin position="550"/>
        <end position="633"/>
    </location>
</feature>
<evidence type="ECO:0000313" key="3">
    <source>
        <dbReference type="EMBL" id="CAG8434105.1"/>
    </source>
</evidence>
<dbReference type="PANTHER" id="PTHR46535">
    <property type="entry name" value="NEDD4-BINDING PROTEIN 2"/>
    <property type="match status" value="1"/>
</dbReference>
<dbReference type="SUPFAM" id="SSF160443">
    <property type="entry name" value="SMR domain-like"/>
    <property type="match status" value="1"/>
</dbReference>
<dbReference type="SMART" id="SM01162">
    <property type="entry name" value="DUF1771"/>
    <property type="match status" value="1"/>
</dbReference>
<feature type="region of interest" description="Disordered" evidence="1">
    <location>
        <begin position="184"/>
        <end position="269"/>
    </location>
</feature>
<feature type="compositionally biased region" description="Low complexity" evidence="1">
    <location>
        <begin position="184"/>
        <end position="194"/>
    </location>
</feature>
<dbReference type="PROSITE" id="PS50828">
    <property type="entry name" value="SMR"/>
    <property type="match status" value="1"/>
</dbReference>
<accession>A0A9N8UZK1</accession>
<proteinExistence type="predicted"/>
<dbReference type="Proteomes" id="UP000789831">
    <property type="component" value="Unassembled WGS sequence"/>
</dbReference>
<dbReference type="InterPro" id="IPR052772">
    <property type="entry name" value="Endo/PolyKinase_Domain-Protein"/>
</dbReference>
<evidence type="ECO:0000259" key="2">
    <source>
        <dbReference type="PROSITE" id="PS50828"/>
    </source>
</evidence>
<feature type="compositionally biased region" description="Basic residues" evidence="1">
    <location>
        <begin position="212"/>
        <end position="223"/>
    </location>
</feature>
<feature type="compositionally biased region" description="Acidic residues" evidence="1">
    <location>
        <begin position="198"/>
        <end position="207"/>
    </location>
</feature>
<sequence>MNTFQRNLLENTFRPYLDSTLVAAILDDGHDFGACFDILSKLAEEANLAECFAYIDGTENRSENDRNINQSSNSEPFNNREDKQKILRHRDKSEAAMYSLNGVHGESSPFTSAELEDRLDSLDLNGDFSDSGSSAQFLKGCFPVLSDEKVNKLLLEYDNSLEKILDVVLNEIFLESEQLDSKSTYSSSASTTSSFDTRDEDYDDDLSSEARFKHRKKKRRRQQKSTQMLLHVNALIPNSDNSTSTVQSSATSSNKPSISEPSSPFTPSNVQNQWIKFEKEIQQLSNSFPTLPHKTIASTLHSNGGNYHETVLKLISICPAAPYCKQQLFNENLNHLKAVFPNHDEQILKKALIGTGSTQMASSLLLRCYDSGYGSNDSSNMSSPDETDITNYDYFNADKLKSDNLNSERPKNNHFKYERSKKQLNVSRSPFLPNGVQFDHDTGEYVVAQGEMKKGASDFNFNIKNEKPREKTRSISSSSATELMAKRNEAYRKAAVAFRKAKGRNGEGGIAFFYSDEGREYDSQMQQWNLRATRSLIKRDSEANRDHVLLDLHGLTVAEAVLVVNEGLAQWYSKGMNQRSHTPMKPLKIVTGLGNHSPNGVAKLPPAIAQMLARDKWDVVRHQGYFLVRGRQP</sequence>
<dbReference type="InterPro" id="IPR013899">
    <property type="entry name" value="DUF1771"/>
</dbReference>
<dbReference type="InterPro" id="IPR036063">
    <property type="entry name" value="Smr_dom_sf"/>
</dbReference>
<dbReference type="GO" id="GO:0004519">
    <property type="term" value="F:endonuclease activity"/>
    <property type="evidence" value="ECO:0007669"/>
    <property type="project" value="TreeGrafter"/>
</dbReference>
<keyword evidence="4" id="KW-1185">Reference proteome</keyword>
<dbReference type="OrthoDB" id="3231855at2759"/>
<gene>
    <name evidence="3" type="ORF">AGERDE_LOCUS306</name>
</gene>
<dbReference type="PANTHER" id="PTHR46535:SF1">
    <property type="entry name" value="NEDD4-BINDING PROTEIN 2"/>
    <property type="match status" value="1"/>
</dbReference>
<name>A0A9N8UZK1_9GLOM</name>
<evidence type="ECO:0000313" key="4">
    <source>
        <dbReference type="Proteomes" id="UP000789831"/>
    </source>
</evidence>
<reference evidence="3" key="1">
    <citation type="submission" date="2021-06" db="EMBL/GenBank/DDBJ databases">
        <authorList>
            <person name="Kallberg Y."/>
            <person name="Tangrot J."/>
            <person name="Rosling A."/>
        </authorList>
    </citation>
    <scope>NUCLEOTIDE SEQUENCE</scope>
    <source>
        <strain evidence="3">MT106</strain>
    </source>
</reference>
<dbReference type="GO" id="GO:0005634">
    <property type="term" value="C:nucleus"/>
    <property type="evidence" value="ECO:0007669"/>
    <property type="project" value="TreeGrafter"/>
</dbReference>
<feature type="region of interest" description="Disordered" evidence="1">
    <location>
        <begin position="62"/>
        <end position="82"/>
    </location>
</feature>
<dbReference type="Pfam" id="PF08590">
    <property type="entry name" value="DUF1771"/>
    <property type="match status" value="1"/>
</dbReference>
<protein>
    <submittedName>
        <fullName evidence="3">4728_t:CDS:1</fullName>
    </submittedName>
</protein>
<comment type="caution">
    <text evidence="3">The sequence shown here is derived from an EMBL/GenBank/DDBJ whole genome shotgun (WGS) entry which is preliminary data.</text>
</comment>
<feature type="compositionally biased region" description="Polar residues" evidence="1">
    <location>
        <begin position="67"/>
        <end position="77"/>
    </location>
</feature>
<dbReference type="EMBL" id="CAJVPL010000015">
    <property type="protein sequence ID" value="CAG8434105.1"/>
    <property type="molecule type" value="Genomic_DNA"/>
</dbReference>
<dbReference type="Gene3D" id="1.10.8.10">
    <property type="entry name" value="DNA helicase RuvA subunit, C-terminal domain"/>
    <property type="match status" value="1"/>
</dbReference>
<organism evidence="3 4">
    <name type="scientific">Ambispora gerdemannii</name>
    <dbReference type="NCBI Taxonomy" id="144530"/>
    <lineage>
        <taxon>Eukaryota</taxon>
        <taxon>Fungi</taxon>
        <taxon>Fungi incertae sedis</taxon>
        <taxon>Mucoromycota</taxon>
        <taxon>Glomeromycotina</taxon>
        <taxon>Glomeromycetes</taxon>
        <taxon>Archaeosporales</taxon>
        <taxon>Ambisporaceae</taxon>
        <taxon>Ambispora</taxon>
    </lineage>
</organism>
<dbReference type="InterPro" id="IPR002625">
    <property type="entry name" value="Smr_dom"/>
</dbReference>
<dbReference type="SMART" id="SM00463">
    <property type="entry name" value="SMR"/>
    <property type="match status" value="1"/>
</dbReference>